<reference evidence="1 2" key="1">
    <citation type="submission" date="2020-08" db="EMBL/GenBank/DDBJ databases">
        <authorList>
            <person name="Mo P."/>
        </authorList>
    </citation>
    <scope>NUCLEOTIDE SEQUENCE [LARGE SCALE GENOMIC DNA]</scope>
    <source>
        <strain evidence="1 2">CGMCC 4.1532</strain>
    </source>
</reference>
<dbReference type="KEGG" id="ppel:H6H00_22280"/>
<gene>
    <name evidence="1" type="ORF">H6H00_22280</name>
</gene>
<organism evidence="1 2">
    <name type="scientific">Pseudonocardia petroleophila</name>
    <dbReference type="NCBI Taxonomy" id="37331"/>
    <lineage>
        <taxon>Bacteria</taxon>
        <taxon>Bacillati</taxon>
        <taxon>Actinomycetota</taxon>
        <taxon>Actinomycetes</taxon>
        <taxon>Pseudonocardiales</taxon>
        <taxon>Pseudonocardiaceae</taxon>
        <taxon>Pseudonocardia</taxon>
    </lineage>
</organism>
<protein>
    <submittedName>
        <fullName evidence="1">Uncharacterized protein</fullName>
    </submittedName>
</protein>
<evidence type="ECO:0000313" key="1">
    <source>
        <dbReference type="EMBL" id="QNG50902.1"/>
    </source>
</evidence>
<keyword evidence="2" id="KW-1185">Reference proteome</keyword>
<dbReference type="AlphaFoldDB" id="A0A7G7MDP1"/>
<dbReference type="EMBL" id="CP060131">
    <property type="protein sequence ID" value="QNG50902.1"/>
    <property type="molecule type" value="Genomic_DNA"/>
</dbReference>
<evidence type="ECO:0000313" key="2">
    <source>
        <dbReference type="Proteomes" id="UP000515728"/>
    </source>
</evidence>
<proteinExistence type="predicted"/>
<accession>A0A7G7MDP1</accession>
<dbReference type="RefSeq" id="WP_185717663.1">
    <property type="nucleotide sequence ID" value="NZ_BAAAWI010000001.1"/>
</dbReference>
<dbReference type="Proteomes" id="UP000515728">
    <property type="component" value="Chromosome"/>
</dbReference>
<name>A0A7G7MDP1_9PSEU</name>
<sequence length="204" mass="21780">MNLGEWRTGVHGAAAEQAAQARWRAAEDRLYPVAMSDPDGYRRGLESVQALVGELRRTAGSFDDLLAAEADPQALLAVLPEDRPALPVDLLVGAACSARAREVLAEREGGRRAAVIATARAEGRSWAVLQGPERIEELYGGSTVTTHLATGRTLLAAVDPYAGAEPYLLQEYAADGAPGRERAFADAAAWVAERDRWAAEIESS</sequence>